<dbReference type="AlphaFoldDB" id="A0A1E1K1M6"/>
<dbReference type="EC" id="3.2.1.101" evidence="4 10"/>
<keyword evidence="8" id="KW-0325">Glycoprotein</keyword>
<evidence type="ECO:0000256" key="3">
    <source>
        <dbReference type="ARBA" id="ARBA00009699"/>
    </source>
</evidence>
<evidence type="ECO:0000256" key="12">
    <source>
        <dbReference type="SAM" id="SignalP"/>
    </source>
</evidence>
<keyword evidence="14" id="KW-1185">Reference proteome</keyword>
<protein>
    <recommendedName>
        <fullName evidence="4 10">Mannan endo-1,6-alpha-mannosidase</fullName>
        <ecNumber evidence="4 10">3.2.1.101</ecNumber>
    </recommendedName>
</protein>
<dbReference type="InterPro" id="IPR008928">
    <property type="entry name" value="6-hairpin_glycosidase_sf"/>
</dbReference>
<organism evidence="13 14">
    <name type="scientific">Rhynchosporium graminicola</name>
    <dbReference type="NCBI Taxonomy" id="2792576"/>
    <lineage>
        <taxon>Eukaryota</taxon>
        <taxon>Fungi</taxon>
        <taxon>Dikarya</taxon>
        <taxon>Ascomycota</taxon>
        <taxon>Pezizomycotina</taxon>
        <taxon>Leotiomycetes</taxon>
        <taxon>Helotiales</taxon>
        <taxon>Ploettnerulaceae</taxon>
        <taxon>Rhynchosporium</taxon>
    </lineage>
</organism>
<dbReference type="PANTHER" id="PTHR12145">
    <property type="entry name" value="MANNAN ENDO-1,6-ALPHA-MANNOSIDASE DCW1"/>
    <property type="match status" value="1"/>
</dbReference>
<evidence type="ECO:0000256" key="11">
    <source>
        <dbReference type="SAM" id="MobiDB-lite"/>
    </source>
</evidence>
<keyword evidence="6 10" id="KW-0378">Hydrolase</keyword>
<feature type="chain" id="PRO_5009445539" description="Mannan endo-1,6-alpha-mannosidase" evidence="12">
    <location>
        <begin position="26"/>
        <end position="462"/>
    </location>
</feature>
<keyword evidence="5 12" id="KW-0732">Signal</keyword>
<evidence type="ECO:0000256" key="9">
    <source>
        <dbReference type="ARBA" id="ARBA00023295"/>
    </source>
</evidence>
<reference evidence="14" key="1">
    <citation type="submission" date="2016-03" db="EMBL/GenBank/DDBJ databases">
        <authorList>
            <person name="Ploux O."/>
        </authorList>
    </citation>
    <scope>NUCLEOTIDE SEQUENCE [LARGE SCALE GENOMIC DNA]</scope>
    <source>
        <strain evidence="14">UK7</strain>
    </source>
</reference>
<gene>
    <name evidence="13" type="ORF">RCO7_11437</name>
</gene>
<dbReference type="GO" id="GO:0012505">
    <property type="term" value="C:endomembrane system"/>
    <property type="evidence" value="ECO:0007669"/>
    <property type="project" value="UniProtKB-SubCell"/>
</dbReference>
<keyword evidence="9 10" id="KW-0326">Glycosidase</keyword>
<dbReference type="Gene3D" id="1.50.10.20">
    <property type="match status" value="1"/>
</dbReference>
<feature type="region of interest" description="Disordered" evidence="11">
    <location>
        <begin position="407"/>
        <end position="427"/>
    </location>
</feature>
<dbReference type="PIRSF" id="PIRSF016302">
    <property type="entry name" value="Man_a_manosd"/>
    <property type="match status" value="1"/>
</dbReference>
<dbReference type="GO" id="GO:0009272">
    <property type="term" value="P:fungal-type cell wall biogenesis"/>
    <property type="evidence" value="ECO:0007669"/>
    <property type="project" value="TreeGrafter"/>
</dbReference>
<evidence type="ECO:0000256" key="8">
    <source>
        <dbReference type="ARBA" id="ARBA00023180"/>
    </source>
</evidence>
<evidence type="ECO:0000256" key="1">
    <source>
        <dbReference type="ARBA" id="ARBA00001452"/>
    </source>
</evidence>
<accession>A0A1E1K1M6</accession>
<evidence type="ECO:0000256" key="4">
    <source>
        <dbReference type="ARBA" id="ARBA00012350"/>
    </source>
</evidence>
<dbReference type="GO" id="GO:0016052">
    <property type="term" value="P:carbohydrate catabolic process"/>
    <property type="evidence" value="ECO:0007669"/>
    <property type="project" value="InterPro"/>
</dbReference>
<evidence type="ECO:0000256" key="7">
    <source>
        <dbReference type="ARBA" id="ARBA00023136"/>
    </source>
</evidence>
<evidence type="ECO:0000256" key="6">
    <source>
        <dbReference type="ARBA" id="ARBA00022801"/>
    </source>
</evidence>
<dbReference type="FunCoup" id="A0A1E1K1M6">
    <property type="interactions" value="45"/>
</dbReference>
<feature type="signal peptide" evidence="12">
    <location>
        <begin position="1"/>
        <end position="25"/>
    </location>
</feature>
<comment type="similarity">
    <text evidence="3 10">Belongs to the glycosyl hydrolase 76 family.</text>
</comment>
<dbReference type="InterPro" id="IPR014480">
    <property type="entry name" value="Mannan-1_6-alpha_mannosidase"/>
</dbReference>
<dbReference type="InParanoid" id="A0A1E1K1M6"/>
<dbReference type="SUPFAM" id="SSF48208">
    <property type="entry name" value="Six-hairpin glycosidases"/>
    <property type="match status" value="1"/>
</dbReference>
<dbReference type="GO" id="GO:0008496">
    <property type="term" value="F:mannan endo-1,6-alpha-mannosidase activity"/>
    <property type="evidence" value="ECO:0007669"/>
    <property type="project" value="UniProtKB-UniRule"/>
</dbReference>
<evidence type="ECO:0000256" key="2">
    <source>
        <dbReference type="ARBA" id="ARBA00004308"/>
    </source>
</evidence>
<dbReference type="PANTHER" id="PTHR12145:SF36">
    <property type="entry name" value="MANNAN ENDO-1,6-ALPHA-MANNOSIDASE DCW1"/>
    <property type="match status" value="1"/>
</dbReference>
<comment type="subcellular location">
    <subcellularLocation>
        <location evidence="2">Endomembrane system</location>
    </subcellularLocation>
</comment>
<dbReference type="InterPro" id="IPR005198">
    <property type="entry name" value="Glyco_hydro_76"/>
</dbReference>
<evidence type="ECO:0000256" key="10">
    <source>
        <dbReference type="PIRNR" id="PIRNR016302"/>
    </source>
</evidence>
<dbReference type="STRING" id="914237.A0A1E1K1M6"/>
<evidence type="ECO:0000313" key="14">
    <source>
        <dbReference type="Proteomes" id="UP000178129"/>
    </source>
</evidence>
<dbReference type="Pfam" id="PF03663">
    <property type="entry name" value="Glyco_hydro_76"/>
    <property type="match status" value="1"/>
</dbReference>
<name>A0A1E1K1M6_9HELO</name>
<dbReference type="Proteomes" id="UP000178129">
    <property type="component" value="Unassembled WGS sequence"/>
</dbReference>
<evidence type="ECO:0000256" key="5">
    <source>
        <dbReference type="ARBA" id="ARBA00022729"/>
    </source>
</evidence>
<keyword evidence="7" id="KW-0472">Membrane</keyword>
<dbReference type="FunFam" id="1.50.10.20:FF:000006">
    <property type="entry name" value="Mannan endo-1,6-alpha-mannosidase"/>
    <property type="match status" value="1"/>
</dbReference>
<comment type="caution">
    <text evidence="13">The sequence shown here is derived from an EMBL/GenBank/DDBJ whole genome shotgun (WGS) entry which is preliminary data.</text>
</comment>
<sequence>MFPTLPSRASAAVAVLLLASTAVQAITVDLTSVASIKDTAATLAYDMMTFYKGNVSGGIIGVLPGPPPNPPNGYYWWESGAMWGTLIDYWHYTGDSSYNDVAAKGIQAQVGEDLDMMPRNWSQSMGNDDQGFWGMTAMTAAETNFQAPPAGAPSWLALAQAVFNTQAKRPDNECGGGLRWQVYPYLTGYDYKNSIANGCFFNIASRLARFTGNNTYSEHAEKTWDWIRAVGYMDKDYNVYDGGHIGHNCTDINKVQFSYNMAVWLLGAANMYNYTNGSPIWQERVSLLLNSTFNTFFPQDIAYEVACEPKLSCTTDMFSFKAYVTRWLAATALLAPFTRPLILPKLKTSAVAAAKQCSGGANGRMCGVSWSKGDVWDGTSGVGQQMAAMSVVFTNLLALEDIAPPLTRATGGTSEGNPDAGSKSVENPAAIKPATGADKAGAGILTTLLLVGVTGMFGWMSL</sequence>
<evidence type="ECO:0000313" key="13">
    <source>
        <dbReference type="EMBL" id="CZS91998.1"/>
    </source>
</evidence>
<proteinExistence type="inferred from homology"/>
<comment type="catalytic activity">
    <reaction evidence="1 10">
        <text>Random hydrolysis of (1-&gt;6)-alpha-D-mannosidic linkages in unbranched (1-&gt;6)-mannans.</text>
        <dbReference type="EC" id="3.2.1.101"/>
    </reaction>
</comment>
<dbReference type="EMBL" id="FJUW01000005">
    <property type="protein sequence ID" value="CZS91998.1"/>
    <property type="molecule type" value="Genomic_DNA"/>
</dbReference>